<dbReference type="EMBL" id="BONJ01000031">
    <property type="protein sequence ID" value="GIG17475.1"/>
    <property type="molecule type" value="Genomic_DNA"/>
</dbReference>
<evidence type="ECO:0000313" key="2">
    <source>
        <dbReference type="EMBL" id="GIG17475.1"/>
    </source>
</evidence>
<dbReference type="Proteomes" id="UP000660339">
    <property type="component" value="Unassembled WGS sequence"/>
</dbReference>
<gene>
    <name evidence="2" type="ORF">Cme02nite_58070</name>
</gene>
<dbReference type="InterPro" id="IPR036249">
    <property type="entry name" value="Thioredoxin-like_sf"/>
</dbReference>
<reference evidence="2" key="1">
    <citation type="submission" date="2021-01" db="EMBL/GenBank/DDBJ databases">
        <title>Whole genome shotgun sequence of Catellatospora methionotrophica NBRC 14553.</title>
        <authorList>
            <person name="Komaki H."/>
            <person name="Tamura T."/>
        </authorList>
    </citation>
    <scope>NUCLEOTIDE SEQUENCE</scope>
    <source>
        <strain evidence="2">NBRC 14553</strain>
    </source>
</reference>
<evidence type="ECO:0000259" key="1">
    <source>
        <dbReference type="PROSITE" id="PS51352"/>
    </source>
</evidence>
<name>A0A8J3LRD0_9ACTN</name>
<comment type="caution">
    <text evidence="2">The sequence shown here is derived from an EMBL/GenBank/DDBJ whole genome shotgun (WGS) entry which is preliminary data.</text>
</comment>
<dbReference type="SUPFAM" id="SSF52833">
    <property type="entry name" value="Thioredoxin-like"/>
    <property type="match status" value="1"/>
</dbReference>
<dbReference type="Gene3D" id="3.40.30.10">
    <property type="entry name" value="Glutaredoxin"/>
    <property type="match status" value="1"/>
</dbReference>
<dbReference type="InterPro" id="IPR013766">
    <property type="entry name" value="Thioredoxin_domain"/>
</dbReference>
<feature type="domain" description="Thioredoxin" evidence="1">
    <location>
        <begin position="12"/>
        <end position="140"/>
    </location>
</feature>
<sequence>MDQTGLIVAGVALLAATAYGVVHRRRAGRVRAVSAPDDLVLPLLADLGVPPGQVTLLQFSSAFCAPCRATRVVCAEAARTTPGVAHVEVDAEHRLDAVRALDIWKTPTVLIVDAQGRIAGRAQGAPTRAQVLAAVAPLLPAAPTEEKA</sequence>
<dbReference type="Pfam" id="PF00085">
    <property type="entry name" value="Thioredoxin"/>
    <property type="match status" value="1"/>
</dbReference>
<organism evidence="2 3">
    <name type="scientific">Catellatospora methionotrophica</name>
    <dbReference type="NCBI Taxonomy" id="121620"/>
    <lineage>
        <taxon>Bacteria</taxon>
        <taxon>Bacillati</taxon>
        <taxon>Actinomycetota</taxon>
        <taxon>Actinomycetes</taxon>
        <taxon>Micromonosporales</taxon>
        <taxon>Micromonosporaceae</taxon>
        <taxon>Catellatospora</taxon>
    </lineage>
</organism>
<dbReference type="PROSITE" id="PS51352">
    <property type="entry name" value="THIOREDOXIN_2"/>
    <property type="match status" value="1"/>
</dbReference>
<evidence type="ECO:0000313" key="3">
    <source>
        <dbReference type="Proteomes" id="UP000660339"/>
    </source>
</evidence>
<keyword evidence="3" id="KW-1185">Reference proteome</keyword>
<dbReference type="AlphaFoldDB" id="A0A8J3LRD0"/>
<protein>
    <recommendedName>
        <fullName evidence="1">Thioredoxin domain-containing protein</fullName>
    </recommendedName>
</protein>
<proteinExistence type="predicted"/>
<accession>A0A8J3LRD0</accession>
<dbReference type="RefSeq" id="WP_166387545.1">
    <property type="nucleotide sequence ID" value="NZ_BAAATT010000037.1"/>
</dbReference>
<dbReference type="CDD" id="cd02947">
    <property type="entry name" value="TRX_family"/>
    <property type="match status" value="1"/>
</dbReference>